<feature type="transmembrane region" description="Helical" evidence="1">
    <location>
        <begin position="6"/>
        <end position="26"/>
    </location>
</feature>
<organism evidence="2 3">
    <name type="scientific">Mucilaginibacter terrae</name>
    <dbReference type="NCBI Taxonomy" id="1955052"/>
    <lineage>
        <taxon>Bacteria</taxon>
        <taxon>Pseudomonadati</taxon>
        <taxon>Bacteroidota</taxon>
        <taxon>Sphingobacteriia</taxon>
        <taxon>Sphingobacteriales</taxon>
        <taxon>Sphingobacteriaceae</taxon>
        <taxon>Mucilaginibacter</taxon>
    </lineage>
</organism>
<evidence type="ECO:0000313" key="2">
    <source>
        <dbReference type="EMBL" id="MDT3403278.1"/>
    </source>
</evidence>
<comment type="caution">
    <text evidence="2">The sequence shown here is derived from an EMBL/GenBank/DDBJ whole genome shotgun (WGS) entry which is preliminary data.</text>
</comment>
<evidence type="ECO:0000313" key="3">
    <source>
        <dbReference type="Proteomes" id="UP001258315"/>
    </source>
</evidence>
<reference evidence="3" key="1">
    <citation type="submission" date="2023-07" db="EMBL/GenBank/DDBJ databases">
        <title>Functional and genomic diversity of the sorghum phyllosphere microbiome.</title>
        <authorList>
            <person name="Shade A."/>
        </authorList>
    </citation>
    <scope>NUCLEOTIDE SEQUENCE [LARGE SCALE GENOMIC DNA]</scope>
    <source>
        <strain evidence="3">SORGH_AS_0422</strain>
    </source>
</reference>
<dbReference type="Proteomes" id="UP001258315">
    <property type="component" value="Unassembled WGS sequence"/>
</dbReference>
<dbReference type="RefSeq" id="WP_311950125.1">
    <property type="nucleotide sequence ID" value="NZ_JAVLVU010000001.1"/>
</dbReference>
<sequence length="84" mass="9072">MKKIVYTLIIVCLLGGGVMLANYLIVGGPVKSKLSADPRNEGIELSAHYRAYVLPKVLVLSLDNTGDSHTQMDVLRCVLQASEA</sequence>
<proteinExistence type="predicted"/>
<dbReference type="EMBL" id="JAVLVU010000001">
    <property type="protein sequence ID" value="MDT3403278.1"/>
    <property type="molecule type" value="Genomic_DNA"/>
</dbReference>
<name>A0ABU3GU22_9SPHI</name>
<keyword evidence="1" id="KW-0472">Membrane</keyword>
<accession>A0ABU3GU22</accession>
<keyword evidence="3" id="KW-1185">Reference proteome</keyword>
<evidence type="ECO:0000256" key="1">
    <source>
        <dbReference type="SAM" id="Phobius"/>
    </source>
</evidence>
<gene>
    <name evidence="2" type="ORF">QE417_002350</name>
</gene>
<keyword evidence="1" id="KW-1133">Transmembrane helix</keyword>
<protein>
    <submittedName>
        <fullName evidence="2">Uncharacterized protein</fullName>
    </submittedName>
</protein>
<keyword evidence="1" id="KW-0812">Transmembrane</keyword>